<evidence type="ECO:0000256" key="3">
    <source>
        <dbReference type="ARBA" id="ARBA00022692"/>
    </source>
</evidence>
<dbReference type="Proteomes" id="UP000005580">
    <property type="component" value="Unassembled WGS sequence"/>
</dbReference>
<dbReference type="eggNOG" id="COG2244">
    <property type="taxonomic scope" value="Bacteria"/>
</dbReference>
<gene>
    <name evidence="7" type="ORF">HMPREF0663_11819</name>
</gene>
<comment type="caution">
    <text evidence="7">The sequence shown here is derived from an EMBL/GenBank/DDBJ whole genome shotgun (WGS) entry which is preliminary data.</text>
</comment>
<accession>E7RRL8</accession>
<evidence type="ECO:0000256" key="5">
    <source>
        <dbReference type="ARBA" id="ARBA00023136"/>
    </source>
</evidence>
<feature type="transmembrane region" description="Helical" evidence="6">
    <location>
        <begin position="379"/>
        <end position="401"/>
    </location>
</feature>
<reference evidence="7" key="1">
    <citation type="submission" date="2011-01" db="EMBL/GenBank/DDBJ databases">
        <authorList>
            <person name="Muzny D."/>
            <person name="Qin X."/>
            <person name="Buhay C."/>
            <person name="Dugan-Rocha S."/>
            <person name="Ding Y."/>
            <person name="Chen G."/>
            <person name="Hawes A."/>
            <person name="Holder M."/>
            <person name="Jhangiani S."/>
            <person name="Johnson A."/>
            <person name="Khan Z."/>
            <person name="Li Z."/>
            <person name="Liu W."/>
            <person name="Liu X."/>
            <person name="Perez L."/>
            <person name="Shen H."/>
            <person name="Wang Q."/>
            <person name="Watt J."/>
            <person name="Xi L."/>
            <person name="Xin Y."/>
            <person name="Zhou J."/>
            <person name="Deng J."/>
            <person name="Jiang H."/>
            <person name="Liu Y."/>
            <person name="Qu J."/>
            <person name="Song X.-Z."/>
            <person name="Zhang L."/>
            <person name="Villasana D."/>
            <person name="Johnson A."/>
            <person name="Liu J."/>
            <person name="Liyanage D."/>
            <person name="Lorensuhewa L."/>
            <person name="Robinson T."/>
            <person name="Song A."/>
            <person name="Song B.-B."/>
            <person name="Dinh H."/>
            <person name="Thornton R."/>
            <person name="Coyle M."/>
            <person name="Francisco L."/>
            <person name="Jackson L."/>
            <person name="Javaid M."/>
            <person name="Korchina V."/>
            <person name="Kovar C."/>
            <person name="Mata R."/>
            <person name="Mathew T."/>
            <person name="Ngo R."/>
            <person name="Nguyen L."/>
            <person name="Nguyen N."/>
            <person name="Okwuonu G."/>
            <person name="Ongeri F."/>
            <person name="Pham C."/>
            <person name="Simmons D."/>
            <person name="Wilczek-Boney K."/>
            <person name="Hale W."/>
            <person name="Jakkamsetti A."/>
            <person name="Pham P."/>
            <person name="Ruth R."/>
            <person name="San Lucas F."/>
            <person name="Warren J."/>
            <person name="Zhang J."/>
            <person name="Zhao Z."/>
            <person name="Zhou C."/>
            <person name="Zhu D."/>
            <person name="Lee S."/>
            <person name="Bess C."/>
            <person name="Blankenburg K."/>
            <person name="Forbes L."/>
            <person name="Fu Q."/>
            <person name="Gubbala S."/>
            <person name="Hirani K."/>
            <person name="Jayaseelan J.C."/>
            <person name="Lara F."/>
            <person name="Munidasa M."/>
            <person name="Palculict T."/>
            <person name="Patil S."/>
            <person name="Pu L.-L."/>
            <person name="Saada N."/>
            <person name="Tang L."/>
            <person name="Weissenberger G."/>
            <person name="Zhu Y."/>
            <person name="Hemphill L."/>
            <person name="Shang Y."/>
            <person name="Youmans B."/>
            <person name="Ayvaz T."/>
            <person name="Ross M."/>
            <person name="Santibanez J."/>
            <person name="Aqrawi P."/>
            <person name="Gross S."/>
            <person name="Joshi V."/>
            <person name="Fowler G."/>
            <person name="Nazareth L."/>
            <person name="Reid J."/>
            <person name="Worley K."/>
            <person name="Petrosino J."/>
            <person name="Highlander S."/>
            <person name="Gibbs R."/>
        </authorList>
    </citation>
    <scope>NUCLEOTIDE SEQUENCE [LARGE SCALE GENOMIC DNA]</scope>
    <source>
        <strain evidence="7">ATCC 33269</strain>
    </source>
</reference>
<dbReference type="AlphaFoldDB" id="E7RRL8"/>
<comment type="subcellular location">
    <subcellularLocation>
        <location evidence="1">Cell membrane</location>
        <topology evidence="1">Multi-pass membrane protein</topology>
    </subcellularLocation>
</comment>
<proteinExistence type="predicted"/>
<dbReference type="InterPro" id="IPR050833">
    <property type="entry name" value="Poly_Biosynth_Transport"/>
</dbReference>
<dbReference type="STRING" id="28134.SAMN05444288_1455"/>
<evidence type="ECO:0000256" key="4">
    <source>
        <dbReference type="ARBA" id="ARBA00022989"/>
    </source>
</evidence>
<evidence type="ECO:0000313" key="8">
    <source>
        <dbReference type="Proteomes" id="UP000005580"/>
    </source>
</evidence>
<sequence>MAETISNNKRIAKNTAFLYIRMVFVTLVTLYTARIVLQALGVVDYGIYNVVGGVVSLLTVLNSSMGAATQRYISFDLGQGNDEQLKKDFAACLNIYLLLAVVVIILSETIGLWLVNTQLTIPSERMAAANAVYQCSIFICVFALLQNPFNAAIIAHERMGAFAWISILEVMLKLGLAFIILYVSYDHLIIYGVLTLFSYICITFTYVFYGIISFKECRFKVFYEKKIYKDLTAYSGWNLFGTSAGLLSNQGVNILLNVFFGPIVNTSRAIAMQVSGAITQFFANFYIAIKPQVIKYYAEDRLQDMHKLILNSARYAYYLALIVSMPIFIELPFIIKLWLGQTPDYLIIFTRLTIIGCLIDSLSNPLMTAALASSNIRNYQIVVAFVNAMTLPLSYVCLFFTVNPVTVFIVALFISVCALYARAYFVQKLVGLSISTFNVKVLGRVIPITLFSPLIPILPILYLNDGVVRLCSVFLTSVIFTGIIIFILGIDKGERTILVNVLRKYAMRS</sequence>
<feature type="transmembrane region" description="Helical" evidence="6">
    <location>
        <begin position="18"/>
        <end position="40"/>
    </location>
</feature>
<feature type="transmembrane region" description="Helical" evidence="6">
    <location>
        <begin position="127"/>
        <end position="149"/>
    </location>
</feature>
<evidence type="ECO:0000256" key="2">
    <source>
        <dbReference type="ARBA" id="ARBA00022475"/>
    </source>
</evidence>
<name>E7RRL8_9BACT</name>
<feature type="transmembrane region" description="Helical" evidence="6">
    <location>
        <begin position="89"/>
        <end position="115"/>
    </location>
</feature>
<organism evidence="7 8">
    <name type="scientific">Hoylesella oralis ATCC 33269</name>
    <dbReference type="NCBI Taxonomy" id="873533"/>
    <lineage>
        <taxon>Bacteria</taxon>
        <taxon>Pseudomonadati</taxon>
        <taxon>Bacteroidota</taxon>
        <taxon>Bacteroidia</taxon>
        <taxon>Bacteroidales</taxon>
        <taxon>Prevotellaceae</taxon>
        <taxon>Hoylesella</taxon>
    </lineage>
</organism>
<keyword evidence="2" id="KW-1003">Cell membrane</keyword>
<evidence type="ECO:0000256" key="1">
    <source>
        <dbReference type="ARBA" id="ARBA00004651"/>
    </source>
</evidence>
<dbReference type="RefSeq" id="WP_004370001.1">
    <property type="nucleotide sequence ID" value="NZ_GL833119.1"/>
</dbReference>
<evidence type="ECO:0000313" key="7">
    <source>
        <dbReference type="EMBL" id="EFZ36906.1"/>
    </source>
</evidence>
<feature type="transmembrane region" description="Helical" evidence="6">
    <location>
        <begin position="437"/>
        <end position="461"/>
    </location>
</feature>
<keyword evidence="3 6" id="KW-0812">Transmembrane</keyword>
<evidence type="ECO:0008006" key="9">
    <source>
        <dbReference type="Google" id="ProtNLM"/>
    </source>
</evidence>
<dbReference type="EMBL" id="AEPE02000005">
    <property type="protein sequence ID" value="EFZ36906.1"/>
    <property type="molecule type" value="Genomic_DNA"/>
</dbReference>
<feature type="transmembrane region" description="Helical" evidence="6">
    <location>
        <begin position="46"/>
        <end position="68"/>
    </location>
</feature>
<feature type="transmembrane region" description="Helical" evidence="6">
    <location>
        <begin position="161"/>
        <end position="183"/>
    </location>
</feature>
<dbReference type="GO" id="GO:0005886">
    <property type="term" value="C:plasma membrane"/>
    <property type="evidence" value="ECO:0007669"/>
    <property type="project" value="UniProtKB-SubCell"/>
</dbReference>
<keyword evidence="4 6" id="KW-1133">Transmembrane helix</keyword>
<feature type="transmembrane region" description="Helical" evidence="6">
    <location>
        <begin position="345"/>
        <end position="367"/>
    </location>
</feature>
<feature type="transmembrane region" description="Helical" evidence="6">
    <location>
        <begin position="189"/>
        <end position="212"/>
    </location>
</feature>
<evidence type="ECO:0000256" key="6">
    <source>
        <dbReference type="SAM" id="Phobius"/>
    </source>
</evidence>
<protein>
    <recommendedName>
        <fullName evidence="9">Polysaccharide biosynthesis protein</fullName>
    </recommendedName>
</protein>
<feature type="transmembrane region" description="Helical" evidence="6">
    <location>
        <begin position="467"/>
        <end position="490"/>
    </location>
</feature>
<feature type="transmembrane region" description="Helical" evidence="6">
    <location>
        <begin position="407"/>
        <end position="425"/>
    </location>
</feature>
<dbReference type="HOGENOM" id="CLU_040798_1_0_10"/>
<dbReference type="PANTHER" id="PTHR30250">
    <property type="entry name" value="PST FAMILY PREDICTED COLANIC ACID TRANSPORTER"/>
    <property type="match status" value="1"/>
</dbReference>
<keyword evidence="5 6" id="KW-0472">Membrane</keyword>
<feature type="transmembrane region" description="Helical" evidence="6">
    <location>
        <begin position="315"/>
        <end position="339"/>
    </location>
</feature>
<keyword evidence="8" id="KW-1185">Reference proteome</keyword>
<dbReference type="PANTHER" id="PTHR30250:SF26">
    <property type="entry name" value="PSMA PROTEIN"/>
    <property type="match status" value="1"/>
</dbReference>